<keyword evidence="2" id="KW-1185">Reference proteome</keyword>
<evidence type="ECO:0000313" key="1">
    <source>
        <dbReference type="EMBL" id="MQX52288.1"/>
    </source>
</evidence>
<dbReference type="EMBL" id="WIRE01000001">
    <property type="protein sequence ID" value="MQX52288.1"/>
    <property type="molecule type" value="Genomic_DNA"/>
</dbReference>
<evidence type="ECO:0000313" key="2">
    <source>
        <dbReference type="Proteomes" id="UP000469421"/>
    </source>
</evidence>
<comment type="caution">
    <text evidence="1">The sequence shown here is derived from an EMBL/GenBank/DDBJ whole genome shotgun (WGS) entry which is preliminary data.</text>
</comment>
<sequence>MADLLHSRMQASDISTARYDLPVIDVNGQLMMRPELDVVLGRYKDKLYEQAGYR</sequence>
<reference evidence="1 2" key="1">
    <citation type="submission" date="2019-10" db="EMBL/GenBank/DDBJ databases">
        <title>Alcanivorax sp.PA15-N-34 draft genome sequence.</title>
        <authorList>
            <person name="Liao X."/>
            <person name="Shao Z."/>
        </authorList>
    </citation>
    <scope>NUCLEOTIDE SEQUENCE [LARGE SCALE GENOMIC DNA]</scope>
    <source>
        <strain evidence="1 2">PA15-N-34</strain>
    </source>
</reference>
<gene>
    <name evidence="1" type="ORF">GFN93_03445</name>
</gene>
<accession>A0A6N7LPX4</accession>
<dbReference type="AlphaFoldDB" id="A0A6N7LPX4"/>
<organism evidence="1 2">
    <name type="scientific">Alcanivorax sediminis</name>
    <dbReference type="NCBI Taxonomy" id="2663008"/>
    <lineage>
        <taxon>Bacteria</taxon>
        <taxon>Pseudomonadati</taxon>
        <taxon>Pseudomonadota</taxon>
        <taxon>Gammaproteobacteria</taxon>
        <taxon>Oceanospirillales</taxon>
        <taxon>Alcanivoracaceae</taxon>
        <taxon>Alcanivorax</taxon>
    </lineage>
</organism>
<dbReference type="RefSeq" id="WP_153499010.1">
    <property type="nucleotide sequence ID" value="NZ_WIRE01000001.1"/>
</dbReference>
<protein>
    <submittedName>
        <fullName evidence="1">Uncharacterized protein</fullName>
    </submittedName>
</protein>
<name>A0A6N7LPX4_9GAMM</name>
<proteinExistence type="predicted"/>
<dbReference type="Proteomes" id="UP000469421">
    <property type="component" value="Unassembled WGS sequence"/>
</dbReference>